<dbReference type="Pfam" id="PF13715">
    <property type="entry name" value="CarbopepD_reg_2"/>
    <property type="match status" value="1"/>
</dbReference>
<name>A0A2W5HCR7_9SPHI</name>
<reference evidence="1 2" key="1">
    <citation type="submission" date="2017-11" db="EMBL/GenBank/DDBJ databases">
        <title>Infants hospitalized years apart are colonized by the same room-sourced microbial strains.</title>
        <authorList>
            <person name="Brooks B."/>
            <person name="Olm M.R."/>
            <person name="Firek B.A."/>
            <person name="Baker R."/>
            <person name="Thomas B.C."/>
            <person name="Morowitz M.J."/>
            <person name="Banfield J.F."/>
        </authorList>
    </citation>
    <scope>NUCLEOTIDE SEQUENCE [LARGE SCALE GENOMIC DNA]</scope>
    <source>
        <strain evidence="1">S2_009_000_R2_76</strain>
    </source>
</reference>
<evidence type="ECO:0000313" key="2">
    <source>
        <dbReference type="Proteomes" id="UP000249645"/>
    </source>
</evidence>
<evidence type="ECO:0008006" key="3">
    <source>
        <dbReference type="Google" id="ProtNLM"/>
    </source>
</evidence>
<dbReference type="AlphaFoldDB" id="A0A2W5HCR7"/>
<dbReference type="InterPro" id="IPR008969">
    <property type="entry name" value="CarboxyPept-like_regulatory"/>
</dbReference>
<protein>
    <recommendedName>
        <fullName evidence="3">TonB-dependent receptor</fullName>
    </recommendedName>
</protein>
<dbReference type="SUPFAM" id="SSF49464">
    <property type="entry name" value="Carboxypeptidase regulatory domain-like"/>
    <property type="match status" value="1"/>
</dbReference>
<comment type="caution">
    <text evidence="1">The sequence shown here is derived from an EMBL/GenBank/DDBJ whole genome shotgun (WGS) entry which is preliminary data.</text>
</comment>
<dbReference type="Gene3D" id="2.60.40.1120">
    <property type="entry name" value="Carboxypeptidase-like, regulatory domain"/>
    <property type="match status" value="1"/>
</dbReference>
<proteinExistence type="predicted"/>
<gene>
    <name evidence="1" type="ORF">DI598_03075</name>
</gene>
<dbReference type="Proteomes" id="UP000249645">
    <property type="component" value="Unassembled WGS sequence"/>
</dbReference>
<accession>A0A2W5HCR7</accession>
<sequence length="231" mass="26325">MKKTSLQINIENPCHEDWHQMTNIEQGRYCSYCCKSVIDFSNMSDREIIRLLEKNAGQLCGRFTTDQVNRPLVHSTSSRKHHSIILAGLLLLGIADFSFAKPPLKENTELAIHATQNLQEEVFDDFLPKDSTQNTIEGRVTREGKGLENVTVQIKNTKISTFTNKDGYYKIEIPNKSLSSNMMLVFRGIGCRSEEIIIQKNQLPLKKNIEMSIQQMIMGKIIAQPIPKKTK</sequence>
<dbReference type="EMBL" id="QFOI01000029">
    <property type="protein sequence ID" value="PZP51489.1"/>
    <property type="molecule type" value="Genomic_DNA"/>
</dbReference>
<evidence type="ECO:0000313" key="1">
    <source>
        <dbReference type="EMBL" id="PZP51489.1"/>
    </source>
</evidence>
<organism evidence="1 2">
    <name type="scientific">Pseudopedobacter saltans</name>
    <dbReference type="NCBI Taxonomy" id="151895"/>
    <lineage>
        <taxon>Bacteria</taxon>
        <taxon>Pseudomonadati</taxon>
        <taxon>Bacteroidota</taxon>
        <taxon>Sphingobacteriia</taxon>
        <taxon>Sphingobacteriales</taxon>
        <taxon>Sphingobacteriaceae</taxon>
        <taxon>Pseudopedobacter</taxon>
    </lineage>
</organism>